<evidence type="ECO:0000313" key="4">
    <source>
        <dbReference type="RefSeq" id="XP_035538983.1"/>
    </source>
</evidence>
<dbReference type="InterPro" id="IPR006869">
    <property type="entry name" value="DUF547"/>
</dbReference>
<sequence>MKGVVGAFDTPSFGLEVSVEERMPSVNCRSSSSSCRSPSLPGFANIRENGLPGSMLNMSPGMSSYFCPLVQSERSLPDQASSLCWDYNEAVGRSNSIPFDGTPTPKSSSELREEIATLEVDIMHLERHILSLYRTAFEGHQSSDTPEPHLQYKIGSSPKILSNQSHQNMEPTVSKDGLVHHEKMSPAHGWVSSDNQSCAASLNSKSRRGWKKADSGHRCLAYHLAASCLDNSFNSPDRLSEDIVRCISSIYCKLANRPPNHLGLPASPISSLSSSTMCSSKNPCDSWSPHGNEDKEDVGPYAAMVEVLNICLDDDSYNFTVKMLQNFRSLVRCLEMTDPRRMKREEKLAFWINIHNALVMHAYLAYGIGNRVKCTSILKAAYNVGGHCINAHDIQSSILRIRSHHSASWLQSLFYPGRKLKTGSMRHVYSLEYPEPLVHFALCSGTYSDPAVRAYTAKNIFQDLRLAKENYIQASVRIHKQTKIFLPKILHYFAKDMSLSINVLLETVSENLSEVQQKAIKKCMEGGRLDKCIHWLPQSSTFRYVIHGELAKATTTS</sequence>
<dbReference type="RefSeq" id="XP_035538983.1">
    <property type="nucleotide sequence ID" value="XM_035683090.1"/>
</dbReference>
<dbReference type="AlphaFoldDB" id="A0A2I4GGS4"/>
<accession>A0A2I4GGS4</accession>
<dbReference type="Gramene" id="Jr11_17720_p1">
    <property type="protein sequence ID" value="cds.Jr11_17720_p1"/>
    <property type="gene ID" value="Jr11_17720"/>
</dbReference>
<dbReference type="PANTHER" id="PTHR23054:SF15">
    <property type="entry name" value="OS08G0515700 PROTEIN"/>
    <property type="match status" value="1"/>
</dbReference>
<evidence type="ECO:0000313" key="2">
    <source>
        <dbReference type="Proteomes" id="UP000235220"/>
    </source>
</evidence>
<evidence type="ECO:0000259" key="1">
    <source>
        <dbReference type="Pfam" id="PF04784"/>
    </source>
</evidence>
<proteinExistence type="predicted"/>
<name>A0A2I4GGS4_JUGRE</name>
<dbReference type="RefSeq" id="XP_018843089.1">
    <property type="nucleotide sequence ID" value="XM_018987544.2"/>
</dbReference>
<reference evidence="3 4" key="1">
    <citation type="submission" date="2025-04" db="UniProtKB">
        <authorList>
            <consortium name="RefSeq"/>
        </authorList>
    </citation>
    <scope>IDENTIFICATION</scope>
    <source>
        <tissue evidence="3 4">Leaves</tissue>
    </source>
</reference>
<gene>
    <name evidence="3 4" type="primary">LOC109007737</name>
</gene>
<dbReference type="GeneID" id="109007737"/>
<feature type="domain" description="DUF547" evidence="1">
    <location>
        <begin position="340"/>
        <end position="472"/>
    </location>
</feature>
<dbReference type="Pfam" id="PF04784">
    <property type="entry name" value="DUF547"/>
    <property type="match status" value="1"/>
</dbReference>
<dbReference type="KEGG" id="jre:109007737"/>
<dbReference type="STRING" id="51240.A0A2I4GGS4"/>
<organism evidence="2 3">
    <name type="scientific">Juglans regia</name>
    <name type="common">English walnut</name>
    <dbReference type="NCBI Taxonomy" id="51240"/>
    <lineage>
        <taxon>Eukaryota</taxon>
        <taxon>Viridiplantae</taxon>
        <taxon>Streptophyta</taxon>
        <taxon>Embryophyta</taxon>
        <taxon>Tracheophyta</taxon>
        <taxon>Spermatophyta</taxon>
        <taxon>Magnoliopsida</taxon>
        <taxon>eudicotyledons</taxon>
        <taxon>Gunneridae</taxon>
        <taxon>Pentapetalae</taxon>
        <taxon>rosids</taxon>
        <taxon>fabids</taxon>
        <taxon>Fagales</taxon>
        <taxon>Juglandaceae</taxon>
        <taxon>Juglans</taxon>
    </lineage>
</organism>
<dbReference type="PANTHER" id="PTHR23054">
    <property type="entry name" value="TERNARY COMPLEX FACTOR MIP1, LEUCINE-ZIPPER-RELATED"/>
    <property type="match status" value="1"/>
</dbReference>
<dbReference type="OrthoDB" id="418495at2759"/>
<protein>
    <submittedName>
        <fullName evidence="3 4">Uncharacterized protein LOC109007737 isoform X1</fullName>
    </submittedName>
</protein>
<evidence type="ECO:0000313" key="3">
    <source>
        <dbReference type="RefSeq" id="XP_018843089.1"/>
    </source>
</evidence>
<keyword evidence="2" id="KW-1185">Reference proteome</keyword>
<dbReference type="Proteomes" id="UP000235220">
    <property type="component" value="Chromosome 11"/>
</dbReference>